<evidence type="ECO:0000313" key="1">
    <source>
        <dbReference type="EMBL" id="KAI4863211.1"/>
    </source>
</evidence>
<keyword evidence="2" id="KW-1185">Reference proteome</keyword>
<dbReference type="Proteomes" id="UP001497700">
    <property type="component" value="Unassembled WGS sequence"/>
</dbReference>
<sequence length="356" mass="39186">MASNTLKTPQQLPSSTHEVIVVLEETHLVVDDVDTAPRSHQLVSYFNVSQADEVRERIQCASVVIATQALITAESLGEAPYLKCIITPTAGTNHIDLDECRRRGIRVARCVGSTSPAVAEHALSLYFAARRKTVLFQNELRTVDKDGKNSWKLQGSIAFKMQTANGHAPYSVEQEVVGIIGFGNIGKRLEVLCKGLGMEVLVAERKGRSQVREPSDKDSSHPRVPFDQVIRSATVIFICCLLNEETRNTIDARELDAMQPEVVIVNVSRGPVMNTAAVLEALREKSISGVAVDVYDREPASTEDDSAFLFPDTKDLNLTLSPHVGYFSTKTVLTMKAMVKDHIKNYVSGDFANFEP</sequence>
<dbReference type="EMBL" id="MU393508">
    <property type="protein sequence ID" value="KAI4863211.1"/>
    <property type="molecule type" value="Genomic_DNA"/>
</dbReference>
<protein>
    <submittedName>
        <fullName evidence="1">D-isomer specific 2-hydroxyacid dehydrogenase</fullName>
    </submittedName>
</protein>
<evidence type="ECO:0000313" key="2">
    <source>
        <dbReference type="Proteomes" id="UP001497700"/>
    </source>
</evidence>
<proteinExistence type="predicted"/>
<gene>
    <name evidence="1" type="ORF">F4820DRAFT_379345</name>
</gene>
<reference evidence="1 2" key="1">
    <citation type="journal article" date="2022" name="New Phytol.">
        <title>Ecological generalism drives hyperdiversity of secondary metabolite gene clusters in xylarialean endophytes.</title>
        <authorList>
            <person name="Franco M.E.E."/>
            <person name="Wisecaver J.H."/>
            <person name="Arnold A.E."/>
            <person name="Ju Y.M."/>
            <person name="Slot J.C."/>
            <person name="Ahrendt S."/>
            <person name="Moore L.P."/>
            <person name="Eastman K.E."/>
            <person name="Scott K."/>
            <person name="Konkel Z."/>
            <person name="Mondo S.J."/>
            <person name="Kuo A."/>
            <person name="Hayes R.D."/>
            <person name="Haridas S."/>
            <person name="Andreopoulos B."/>
            <person name="Riley R."/>
            <person name="LaButti K."/>
            <person name="Pangilinan J."/>
            <person name="Lipzen A."/>
            <person name="Amirebrahimi M."/>
            <person name="Yan J."/>
            <person name="Adam C."/>
            <person name="Keymanesh K."/>
            <person name="Ng V."/>
            <person name="Louie K."/>
            <person name="Northen T."/>
            <person name="Drula E."/>
            <person name="Henrissat B."/>
            <person name="Hsieh H.M."/>
            <person name="Youens-Clark K."/>
            <person name="Lutzoni F."/>
            <person name="Miadlikowska J."/>
            <person name="Eastwood D.C."/>
            <person name="Hamelin R.C."/>
            <person name="Grigoriev I.V."/>
            <person name="U'Ren J.M."/>
        </authorList>
    </citation>
    <scope>NUCLEOTIDE SEQUENCE [LARGE SCALE GENOMIC DNA]</scope>
    <source>
        <strain evidence="1 2">CBS 119005</strain>
    </source>
</reference>
<name>A0ACB9YUT9_9PEZI</name>
<accession>A0ACB9YUT9</accession>
<comment type="caution">
    <text evidence="1">The sequence shown here is derived from an EMBL/GenBank/DDBJ whole genome shotgun (WGS) entry which is preliminary data.</text>
</comment>
<organism evidence="1 2">
    <name type="scientific">Hypoxylon rubiginosum</name>
    <dbReference type="NCBI Taxonomy" id="110542"/>
    <lineage>
        <taxon>Eukaryota</taxon>
        <taxon>Fungi</taxon>
        <taxon>Dikarya</taxon>
        <taxon>Ascomycota</taxon>
        <taxon>Pezizomycotina</taxon>
        <taxon>Sordariomycetes</taxon>
        <taxon>Xylariomycetidae</taxon>
        <taxon>Xylariales</taxon>
        <taxon>Hypoxylaceae</taxon>
        <taxon>Hypoxylon</taxon>
    </lineage>
</organism>